<reference evidence="7 9" key="1">
    <citation type="submission" date="2018-06" db="EMBL/GenBank/DDBJ databases">
        <title>Genomic Encyclopedia of Type Strains, Phase III (KMG-III): the genomes of soil and plant-associated and newly described type strains.</title>
        <authorList>
            <person name="Whitman W."/>
        </authorList>
    </citation>
    <scope>NUCLEOTIDE SEQUENCE [LARGE SCALE GENOMIC DNA]</scope>
    <source>
        <strain evidence="7 9">CECT 7022</strain>
    </source>
</reference>
<keyword evidence="10" id="KW-1185">Reference proteome</keyword>
<dbReference type="EMBL" id="QJSW01000002">
    <property type="protein sequence ID" value="PYE51673.1"/>
    <property type="molecule type" value="Genomic_DNA"/>
</dbReference>
<dbReference type="InterPro" id="IPR006480">
    <property type="entry name" value="Phage_holin_4_1"/>
</dbReference>
<evidence type="ECO:0000313" key="9">
    <source>
        <dbReference type="Proteomes" id="UP000247790"/>
    </source>
</evidence>
<dbReference type="Proteomes" id="UP000247790">
    <property type="component" value="Unassembled WGS sequence"/>
</dbReference>
<name>A0A2V4W8M4_PAEBA</name>
<reference evidence="8 10" key="2">
    <citation type="submission" date="2020-06" db="EMBL/GenBank/DDBJ databases">
        <title>Complete genome of Paenibacillus barcinonensis KACC11450.</title>
        <authorList>
            <person name="Kim M."/>
            <person name="Park Y.-J."/>
            <person name="Shin J.-H."/>
        </authorList>
    </citation>
    <scope>NUCLEOTIDE SEQUENCE [LARGE SCALE GENOMIC DNA]</scope>
    <source>
        <strain evidence="8 10">KACC11450</strain>
    </source>
</reference>
<protein>
    <submittedName>
        <fullName evidence="8">Phage holin family protein</fullName>
    </submittedName>
    <submittedName>
        <fullName evidence="7">Toxin secretion/phage lysis holin</fullName>
    </submittedName>
</protein>
<evidence type="ECO:0000256" key="3">
    <source>
        <dbReference type="ARBA" id="ARBA00022989"/>
    </source>
</evidence>
<dbReference type="AlphaFoldDB" id="A0A2V4W8M4"/>
<dbReference type="GO" id="GO:0016020">
    <property type="term" value="C:membrane"/>
    <property type="evidence" value="ECO:0007669"/>
    <property type="project" value="UniProtKB-SubCell"/>
</dbReference>
<evidence type="ECO:0000256" key="4">
    <source>
        <dbReference type="ARBA" id="ARBA00023136"/>
    </source>
</evidence>
<feature type="transmembrane region" description="Helical" evidence="6">
    <location>
        <begin position="5"/>
        <end position="21"/>
    </location>
</feature>
<keyword evidence="3 6" id="KW-1133">Transmembrane helix</keyword>
<feature type="transmembrane region" description="Helical" evidence="6">
    <location>
        <begin position="27"/>
        <end position="45"/>
    </location>
</feature>
<proteinExistence type="inferred from homology"/>
<evidence type="ECO:0000256" key="2">
    <source>
        <dbReference type="ARBA" id="ARBA00022692"/>
    </source>
</evidence>
<keyword evidence="4 6" id="KW-0472">Membrane</keyword>
<keyword evidence="2 6" id="KW-0812">Transmembrane</keyword>
<dbReference type="NCBIfam" id="TIGR01593">
    <property type="entry name" value="holin_tox_secr"/>
    <property type="match status" value="1"/>
</dbReference>
<organism evidence="7 9">
    <name type="scientific">Paenibacillus barcinonensis</name>
    <dbReference type="NCBI Taxonomy" id="198119"/>
    <lineage>
        <taxon>Bacteria</taxon>
        <taxon>Bacillati</taxon>
        <taxon>Bacillota</taxon>
        <taxon>Bacilli</taxon>
        <taxon>Bacillales</taxon>
        <taxon>Paenibacillaceae</taxon>
        <taxon>Paenibacillus</taxon>
    </lineage>
</organism>
<dbReference type="OrthoDB" id="88184at2"/>
<evidence type="ECO:0000256" key="6">
    <source>
        <dbReference type="SAM" id="Phobius"/>
    </source>
</evidence>
<comment type="similarity">
    <text evidence="5">Belongs to the bacteriophage holin family. Cp-1 holin subfamily.</text>
</comment>
<feature type="transmembrane region" description="Helical" evidence="6">
    <location>
        <begin position="66"/>
        <end position="84"/>
    </location>
</feature>
<evidence type="ECO:0000313" key="10">
    <source>
        <dbReference type="Proteomes" id="UP000509327"/>
    </source>
</evidence>
<gene>
    <name evidence="7" type="ORF">DFQ00_102468</name>
    <name evidence="8" type="ORF">HUB98_06530</name>
</gene>
<comment type="subcellular location">
    <subcellularLocation>
        <location evidence="1">Membrane</location>
        <topology evidence="1">Multi-pass membrane protein</topology>
    </subcellularLocation>
</comment>
<sequence length="148" mass="16345">MSDKFLNFIVGVVGAIVGYAFGGWNEALALLVIFTVLDWITGLAASAYEGYKNPTRDDKGLNSRKGFFGILKKVLMFTVIAVLFRIDTLLGLNGTLSLAVGATYFYLMNEFISLLENYGRLDLPLPEQVKKAVSILKEKSGHEDKTKE</sequence>
<evidence type="ECO:0000256" key="5">
    <source>
        <dbReference type="ARBA" id="ARBA00023600"/>
    </source>
</evidence>
<feature type="transmembrane region" description="Helical" evidence="6">
    <location>
        <begin position="90"/>
        <end position="107"/>
    </location>
</feature>
<dbReference type="Proteomes" id="UP000509327">
    <property type="component" value="Chromosome"/>
</dbReference>
<dbReference type="Pfam" id="PF05105">
    <property type="entry name" value="Phage_holin_4_1"/>
    <property type="match status" value="1"/>
</dbReference>
<evidence type="ECO:0000313" key="7">
    <source>
        <dbReference type="EMBL" id="PYE51673.1"/>
    </source>
</evidence>
<dbReference type="EMBL" id="CP054614">
    <property type="protein sequence ID" value="QKS56033.1"/>
    <property type="molecule type" value="Genomic_DNA"/>
</dbReference>
<evidence type="ECO:0000256" key="1">
    <source>
        <dbReference type="ARBA" id="ARBA00004141"/>
    </source>
</evidence>
<dbReference type="RefSeq" id="WP_110895175.1">
    <property type="nucleotide sequence ID" value="NZ_CP054614.1"/>
</dbReference>
<evidence type="ECO:0000313" key="8">
    <source>
        <dbReference type="EMBL" id="QKS56033.1"/>
    </source>
</evidence>
<accession>A0A2V4W8M4</accession>